<organism evidence="6 7">
    <name type="scientific">Deminuibacter soli</name>
    <dbReference type="NCBI Taxonomy" id="2291815"/>
    <lineage>
        <taxon>Bacteria</taxon>
        <taxon>Pseudomonadati</taxon>
        <taxon>Bacteroidota</taxon>
        <taxon>Chitinophagia</taxon>
        <taxon>Chitinophagales</taxon>
        <taxon>Chitinophagaceae</taxon>
        <taxon>Deminuibacter</taxon>
    </lineage>
</organism>
<reference evidence="6 7" key="1">
    <citation type="submission" date="2018-08" db="EMBL/GenBank/DDBJ databases">
        <title>Chitinophagaceae sp. K23C18032701, a novel bacterium isolated from forest soil.</title>
        <authorList>
            <person name="Wang C."/>
        </authorList>
    </citation>
    <scope>NUCLEOTIDE SEQUENCE [LARGE SCALE GENOMIC DNA]</scope>
    <source>
        <strain evidence="6 7">K23C18032701</strain>
    </source>
</reference>
<dbReference type="EMBL" id="QTJU01000003">
    <property type="protein sequence ID" value="RFM28350.1"/>
    <property type="molecule type" value="Genomic_DNA"/>
</dbReference>
<evidence type="ECO:0000256" key="4">
    <source>
        <dbReference type="ARBA" id="ARBA00022840"/>
    </source>
</evidence>
<accession>A0A3E1NK82</accession>
<dbReference type="OrthoDB" id="9782239at2"/>
<dbReference type="InterPro" id="IPR017871">
    <property type="entry name" value="ABC_transporter-like_CS"/>
</dbReference>
<feature type="domain" description="ABC transporter" evidence="5">
    <location>
        <begin position="2"/>
        <end position="237"/>
    </location>
</feature>
<dbReference type="PANTHER" id="PTHR43117">
    <property type="entry name" value="OSMOPROTECTANT IMPORT ATP-BINDING PROTEIN OSMV"/>
    <property type="match status" value="1"/>
</dbReference>
<dbReference type="GO" id="GO:0015697">
    <property type="term" value="P:quaternary ammonium group transport"/>
    <property type="evidence" value="ECO:0007669"/>
    <property type="project" value="UniProtKB-ARBA"/>
</dbReference>
<sequence>MIKVDQLSKYFTPLKKVVDAISFEVNKGETLVLLGTSGSGKTTTLRMLNRLIEPSSGTITINGQNILQQPADALRRQMGYVLQETGLFPHYTIAENIAIVPGLLQWPKQQTAARTEELLHKLQLPPHEYSEAYPRELSGGQQQRVGLARALAANPPILLMDEPFGALDPITRGMVRKDFMALDELHQKTIVLVTHDVNEAFIMGTQICLMHEGRIAQIGSPATLLFNPANDFVRNFFSEQRLQLELRIMRIHDTWQWLPSAAPGNNAQPLQPGTSYWDALDQLNTGGAFFVQYQGETKSVTSEALFTALNQYKAQKQ</sequence>
<dbReference type="AlphaFoldDB" id="A0A3E1NK82"/>
<dbReference type="Gene3D" id="3.40.50.300">
    <property type="entry name" value="P-loop containing nucleotide triphosphate hydrolases"/>
    <property type="match status" value="1"/>
</dbReference>
<dbReference type="RefSeq" id="WP_116847597.1">
    <property type="nucleotide sequence ID" value="NZ_QTJU01000003.1"/>
</dbReference>
<evidence type="ECO:0000256" key="3">
    <source>
        <dbReference type="ARBA" id="ARBA00022741"/>
    </source>
</evidence>
<dbReference type="Pfam" id="PF00005">
    <property type="entry name" value="ABC_tran"/>
    <property type="match status" value="1"/>
</dbReference>
<keyword evidence="2" id="KW-0813">Transport</keyword>
<evidence type="ECO:0000256" key="1">
    <source>
        <dbReference type="ARBA" id="ARBA00005417"/>
    </source>
</evidence>
<dbReference type="GO" id="GO:0005524">
    <property type="term" value="F:ATP binding"/>
    <property type="evidence" value="ECO:0007669"/>
    <property type="project" value="UniProtKB-KW"/>
</dbReference>
<evidence type="ECO:0000313" key="6">
    <source>
        <dbReference type="EMBL" id="RFM28350.1"/>
    </source>
</evidence>
<dbReference type="PROSITE" id="PS50893">
    <property type="entry name" value="ABC_TRANSPORTER_2"/>
    <property type="match status" value="1"/>
</dbReference>
<protein>
    <submittedName>
        <fullName evidence="6">ABC transporter ATP-binding protein</fullName>
    </submittedName>
</protein>
<evidence type="ECO:0000259" key="5">
    <source>
        <dbReference type="PROSITE" id="PS50893"/>
    </source>
</evidence>
<comment type="caution">
    <text evidence="6">The sequence shown here is derived from an EMBL/GenBank/DDBJ whole genome shotgun (WGS) entry which is preliminary data.</text>
</comment>
<dbReference type="InterPro" id="IPR027417">
    <property type="entry name" value="P-loop_NTPase"/>
</dbReference>
<proteinExistence type="inferred from homology"/>
<dbReference type="InterPro" id="IPR003439">
    <property type="entry name" value="ABC_transporter-like_ATP-bd"/>
</dbReference>
<dbReference type="GO" id="GO:0016887">
    <property type="term" value="F:ATP hydrolysis activity"/>
    <property type="evidence" value="ECO:0007669"/>
    <property type="project" value="InterPro"/>
</dbReference>
<dbReference type="SMART" id="SM00382">
    <property type="entry name" value="AAA"/>
    <property type="match status" value="1"/>
</dbReference>
<dbReference type="PROSITE" id="PS00211">
    <property type="entry name" value="ABC_TRANSPORTER_1"/>
    <property type="match status" value="1"/>
</dbReference>
<dbReference type="FunFam" id="3.40.50.300:FF:000425">
    <property type="entry name" value="Probable ABC transporter, ATP-binding subunit"/>
    <property type="match status" value="1"/>
</dbReference>
<keyword evidence="3" id="KW-0547">Nucleotide-binding</keyword>
<dbReference type="SUPFAM" id="SSF52540">
    <property type="entry name" value="P-loop containing nucleoside triphosphate hydrolases"/>
    <property type="match status" value="1"/>
</dbReference>
<gene>
    <name evidence="6" type="ORF">DXN05_12060</name>
</gene>
<dbReference type="InterPro" id="IPR003593">
    <property type="entry name" value="AAA+_ATPase"/>
</dbReference>
<evidence type="ECO:0000256" key="2">
    <source>
        <dbReference type="ARBA" id="ARBA00022448"/>
    </source>
</evidence>
<comment type="similarity">
    <text evidence="1">Belongs to the ABC transporter superfamily.</text>
</comment>
<dbReference type="PANTHER" id="PTHR43117:SF4">
    <property type="entry name" value="OSMOPROTECTANT IMPORT ATP-BINDING PROTEIN OSMV"/>
    <property type="match status" value="1"/>
</dbReference>
<evidence type="ECO:0000313" key="7">
    <source>
        <dbReference type="Proteomes" id="UP000261284"/>
    </source>
</evidence>
<name>A0A3E1NK82_9BACT</name>
<keyword evidence="4 6" id="KW-0067">ATP-binding</keyword>
<keyword evidence="7" id="KW-1185">Reference proteome</keyword>
<dbReference type="Proteomes" id="UP000261284">
    <property type="component" value="Unassembled WGS sequence"/>
</dbReference>